<comment type="caution">
    <text evidence="9">The sequence shown here is derived from an EMBL/GenBank/DDBJ whole genome shotgun (WGS) entry which is preliminary data.</text>
</comment>
<evidence type="ECO:0008006" key="11">
    <source>
        <dbReference type="Google" id="ProtNLM"/>
    </source>
</evidence>
<keyword evidence="7 8" id="KW-0472">Membrane</keyword>
<accession>A0A0R2AMD3</accession>
<dbReference type="Proteomes" id="UP000051008">
    <property type="component" value="Unassembled WGS sequence"/>
</dbReference>
<dbReference type="PANTHER" id="PTHR36838">
    <property type="entry name" value="AUXIN EFFLUX CARRIER FAMILY PROTEIN"/>
    <property type="match status" value="1"/>
</dbReference>
<gene>
    <name evidence="9" type="ORF">FC14_GL001935</name>
</gene>
<evidence type="ECO:0000313" key="10">
    <source>
        <dbReference type="Proteomes" id="UP000051008"/>
    </source>
</evidence>
<feature type="transmembrane region" description="Helical" evidence="8">
    <location>
        <begin position="254"/>
        <end position="274"/>
    </location>
</feature>
<feature type="transmembrane region" description="Helical" evidence="8">
    <location>
        <begin position="280"/>
        <end position="303"/>
    </location>
</feature>
<dbReference type="Pfam" id="PF03547">
    <property type="entry name" value="Mem_trans"/>
    <property type="match status" value="1"/>
</dbReference>
<feature type="transmembrane region" description="Helical" evidence="8">
    <location>
        <begin position="6"/>
        <end position="23"/>
    </location>
</feature>
<evidence type="ECO:0000256" key="2">
    <source>
        <dbReference type="ARBA" id="ARBA00010145"/>
    </source>
</evidence>
<name>A0A0R2AMD3_9LACO</name>
<dbReference type="Gene3D" id="1.20.1530.20">
    <property type="match status" value="2"/>
</dbReference>
<organism evidence="9 10">
    <name type="scientific">Ligilactobacillus agilis DSM 20509</name>
    <dbReference type="NCBI Taxonomy" id="1423718"/>
    <lineage>
        <taxon>Bacteria</taxon>
        <taxon>Bacillati</taxon>
        <taxon>Bacillota</taxon>
        <taxon>Bacilli</taxon>
        <taxon>Lactobacillales</taxon>
        <taxon>Lactobacillaceae</taxon>
        <taxon>Ligilactobacillus</taxon>
    </lineage>
</organism>
<evidence type="ECO:0000256" key="4">
    <source>
        <dbReference type="ARBA" id="ARBA00022475"/>
    </source>
</evidence>
<evidence type="ECO:0000256" key="8">
    <source>
        <dbReference type="SAM" id="Phobius"/>
    </source>
</evidence>
<feature type="transmembrane region" description="Helical" evidence="8">
    <location>
        <begin position="124"/>
        <end position="145"/>
    </location>
</feature>
<keyword evidence="10" id="KW-1185">Reference proteome</keyword>
<evidence type="ECO:0000256" key="1">
    <source>
        <dbReference type="ARBA" id="ARBA00004651"/>
    </source>
</evidence>
<reference evidence="9 10" key="1">
    <citation type="journal article" date="2015" name="Genome Announc.">
        <title>Expanding the biotechnology potential of lactobacilli through comparative genomics of 213 strains and associated genera.</title>
        <authorList>
            <person name="Sun Z."/>
            <person name="Harris H.M."/>
            <person name="McCann A."/>
            <person name="Guo C."/>
            <person name="Argimon S."/>
            <person name="Zhang W."/>
            <person name="Yang X."/>
            <person name="Jeffery I.B."/>
            <person name="Cooney J.C."/>
            <person name="Kagawa T.F."/>
            <person name="Liu W."/>
            <person name="Song Y."/>
            <person name="Salvetti E."/>
            <person name="Wrobel A."/>
            <person name="Rasinkangas P."/>
            <person name="Parkhill J."/>
            <person name="Rea M.C."/>
            <person name="O'Sullivan O."/>
            <person name="Ritari J."/>
            <person name="Douillard F.P."/>
            <person name="Paul Ross R."/>
            <person name="Yang R."/>
            <person name="Briner A.E."/>
            <person name="Felis G.E."/>
            <person name="de Vos W.M."/>
            <person name="Barrangou R."/>
            <person name="Klaenhammer T.R."/>
            <person name="Caufield P.W."/>
            <person name="Cui Y."/>
            <person name="Zhang H."/>
            <person name="O'Toole P.W."/>
        </authorList>
    </citation>
    <scope>NUCLEOTIDE SEQUENCE [LARGE SCALE GENOMIC DNA]</scope>
    <source>
        <strain evidence="9 10">DSM 20509</strain>
    </source>
</reference>
<dbReference type="AlphaFoldDB" id="A0A0R2AMD3"/>
<protein>
    <recommendedName>
        <fullName evidence="11">AEC family transporter</fullName>
    </recommendedName>
</protein>
<evidence type="ECO:0000256" key="7">
    <source>
        <dbReference type="ARBA" id="ARBA00023136"/>
    </source>
</evidence>
<keyword evidence="3" id="KW-0813">Transport</keyword>
<keyword evidence="5 8" id="KW-0812">Transmembrane</keyword>
<evidence type="ECO:0000256" key="5">
    <source>
        <dbReference type="ARBA" id="ARBA00022692"/>
    </source>
</evidence>
<keyword evidence="6 8" id="KW-1133">Transmembrane helix</keyword>
<evidence type="ECO:0000256" key="3">
    <source>
        <dbReference type="ARBA" id="ARBA00022448"/>
    </source>
</evidence>
<sequence>MIWMAIFLQVMVPVLLIYLSGFLLQKALKLDIKPISTLAMYLLLPFLVFKTFYERKLDSNFGHILVITLVIMLALLGLGLIIAKILHYNQKKLNAFLLTTIFSNSGNFGVPLALFAFGNSAMKYAMPIMIIHTIYMGVVGIYIAAGGSGKQQTIGYALGSVFKQPMNYVIVPGILLNRWGITLPENLMKWIDMISKTAIPIIMLALGMQLANVVASKIDWTSVGFASFVKLIVAPLLAYLICLAFPISPLLRNIIVIMTAMPSAANTTIYAIQYNAEPDYVSACTFVSTILSFISLTFLLNLVV</sequence>
<feature type="transmembrane region" description="Helical" evidence="8">
    <location>
        <begin position="197"/>
        <end position="215"/>
    </location>
</feature>
<comment type="similarity">
    <text evidence="2">Belongs to the auxin efflux carrier (TC 2.A.69) family.</text>
</comment>
<comment type="subcellular location">
    <subcellularLocation>
        <location evidence="1">Cell membrane</location>
        <topology evidence="1">Multi-pass membrane protein</topology>
    </subcellularLocation>
</comment>
<dbReference type="GO" id="GO:0055085">
    <property type="term" value="P:transmembrane transport"/>
    <property type="evidence" value="ECO:0007669"/>
    <property type="project" value="InterPro"/>
</dbReference>
<dbReference type="InterPro" id="IPR004776">
    <property type="entry name" value="Mem_transp_PIN-like"/>
</dbReference>
<feature type="transmembrane region" description="Helical" evidence="8">
    <location>
        <begin position="227"/>
        <end position="247"/>
    </location>
</feature>
<feature type="transmembrane region" description="Helical" evidence="8">
    <location>
        <begin position="95"/>
        <end position="118"/>
    </location>
</feature>
<dbReference type="InterPro" id="IPR038770">
    <property type="entry name" value="Na+/solute_symporter_sf"/>
</dbReference>
<feature type="transmembrane region" description="Helical" evidence="8">
    <location>
        <begin position="35"/>
        <end position="52"/>
    </location>
</feature>
<dbReference type="EMBL" id="AYYP01000035">
    <property type="protein sequence ID" value="KRM64300.1"/>
    <property type="molecule type" value="Genomic_DNA"/>
</dbReference>
<evidence type="ECO:0000256" key="6">
    <source>
        <dbReference type="ARBA" id="ARBA00022989"/>
    </source>
</evidence>
<dbReference type="GO" id="GO:0005886">
    <property type="term" value="C:plasma membrane"/>
    <property type="evidence" value="ECO:0007669"/>
    <property type="project" value="UniProtKB-SubCell"/>
</dbReference>
<proteinExistence type="inferred from homology"/>
<dbReference type="PANTHER" id="PTHR36838:SF1">
    <property type="entry name" value="SLR1864 PROTEIN"/>
    <property type="match status" value="1"/>
</dbReference>
<dbReference type="PATRIC" id="fig|1423718.3.peg.2010"/>
<feature type="transmembrane region" description="Helical" evidence="8">
    <location>
        <begin position="64"/>
        <end position="83"/>
    </location>
</feature>
<keyword evidence="4" id="KW-1003">Cell membrane</keyword>
<evidence type="ECO:0000313" key="9">
    <source>
        <dbReference type="EMBL" id="KRM64300.1"/>
    </source>
</evidence>